<dbReference type="EMBL" id="CAUYUJ010021092">
    <property type="protein sequence ID" value="CAK0902580.1"/>
    <property type="molecule type" value="Genomic_DNA"/>
</dbReference>
<dbReference type="Proteomes" id="UP001189429">
    <property type="component" value="Unassembled WGS sequence"/>
</dbReference>
<comment type="caution">
    <text evidence="2">The sequence shown here is derived from an EMBL/GenBank/DDBJ whole genome shotgun (WGS) entry which is preliminary data.</text>
</comment>
<organism evidence="2 3">
    <name type="scientific">Prorocentrum cordatum</name>
    <dbReference type="NCBI Taxonomy" id="2364126"/>
    <lineage>
        <taxon>Eukaryota</taxon>
        <taxon>Sar</taxon>
        <taxon>Alveolata</taxon>
        <taxon>Dinophyceae</taxon>
        <taxon>Prorocentrales</taxon>
        <taxon>Prorocentraceae</taxon>
        <taxon>Prorocentrum</taxon>
    </lineage>
</organism>
<evidence type="ECO:0000313" key="3">
    <source>
        <dbReference type="Proteomes" id="UP001189429"/>
    </source>
</evidence>
<accession>A0ABN9XV96</accession>
<gene>
    <name evidence="2" type="ORF">PCOR1329_LOCUS79158</name>
</gene>
<feature type="compositionally biased region" description="Basic residues" evidence="1">
    <location>
        <begin position="40"/>
        <end position="54"/>
    </location>
</feature>
<feature type="region of interest" description="Disordered" evidence="1">
    <location>
        <begin position="135"/>
        <end position="155"/>
    </location>
</feature>
<feature type="non-terminal residue" evidence="2">
    <location>
        <position position="1"/>
    </location>
</feature>
<sequence>APGDGAPCVRCSGHVRRYQRVLEGRGGRRRPVAAQPAGRAGRHFGRRGRPRRPWRAAPGAGPGPGRGGGAPAAGGAARVAGGAAGRAAHAGRPGPRDHLGQSDRLRRRCGAGRRRPGAAVGPVAVRGGAAAAAVARRGPGRVTRTFAHRRTERPR</sequence>
<feature type="compositionally biased region" description="Low complexity" evidence="1">
    <location>
        <begin position="73"/>
        <end position="93"/>
    </location>
</feature>
<feature type="region of interest" description="Disordered" evidence="1">
    <location>
        <begin position="21"/>
        <end position="122"/>
    </location>
</feature>
<feature type="compositionally biased region" description="Basic residues" evidence="1">
    <location>
        <begin position="105"/>
        <end position="116"/>
    </location>
</feature>
<reference evidence="2" key="1">
    <citation type="submission" date="2023-10" db="EMBL/GenBank/DDBJ databases">
        <authorList>
            <person name="Chen Y."/>
            <person name="Shah S."/>
            <person name="Dougan E. K."/>
            <person name="Thang M."/>
            <person name="Chan C."/>
        </authorList>
    </citation>
    <scope>NUCLEOTIDE SEQUENCE [LARGE SCALE GENOMIC DNA]</scope>
</reference>
<proteinExistence type="predicted"/>
<feature type="compositionally biased region" description="Basic residues" evidence="1">
    <location>
        <begin position="146"/>
        <end position="155"/>
    </location>
</feature>
<feature type="compositionally biased region" description="Basic and acidic residues" evidence="1">
    <location>
        <begin position="94"/>
        <end position="104"/>
    </location>
</feature>
<feature type="compositionally biased region" description="Gly residues" evidence="1">
    <location>
        <begin position="60"/>
        <end position="72"/>
    </location>
</feature>
<keyword evidence="3" id="KW-1185">Reference proteome</keyword>
<evidence type="ECO:0000256" key="1">
    <source>
        <dbReference type="SAM" id="MobiDB-lite"/>
    </source>
</evidence>
<name>A0ABN9XV96_9DINO</name>
<evidence type="ECO:0000313" key="2">
    <source>
        <dbReference type="EMBL" id="CAK0902580.1"/>
    </source>
</evidence>
<protein>
    <submittedName>
        <fullName evidence="2">Uncharacterized protein</fullName>
    </submittedName>
</protein>